<evidence type="ECO:0000313" key="2">
    <source>
        <dbReference type="Proteomes" id="UP000663792"/>
    </source>
</evidence>
<dbReference type="Gene3D" id="3.40.50.720">
    <property type="entry name" value="NAD(P)-binding Rossmann-like Domain"/>
    <property type="match status" value="1"/>
</dbReference>
<evidence type="ECO:0008006" key="3">
    <source>
        <dbReference type="Google" id="ProtNLM"/>
    </source>
</evidence>
<organism evidence="1 2">
    <name type="scientific">Nakamurella leprariae</name>
    <dbReference type="NCBI Taxonomy" id="2803911"/>
    <lineage>
        <taxon>Bacteria</taxon>
        <taxon>Bacillati</taxon>
        <taxon>Actinomycetota</taxon>
        <taxon>Actinomycetes</taxon>
        <taxon>Nakamurellales</taxon>
        <taxon>Nakamurellaceae</taxon>
        <taxon>Nakamurella</taxon>
    </lineage>
</organism>
<evidence type="ECO:0000313" key="1">
    <source>
        <dbReference type="EMBL" id="MBM9467304.1"/>
    </source>
</evidence>
<sequence length="353" mass="36748">MLTAAAAVAARRRPAVPTDRPAEPALPYRLADGVAVVDRGDGSLQIGTEPPRCLVLHHPPRDAPAVFARLAGRDTDRPASVAPSGFATAIDLGPWWPVLDDLLDAGLLVATDEPVPAPPADGPWVPAERTALAHHHGTGDADRALQARADAVVAIHGTGSLAGGIAALLAAAGIGRVHRGAAGVGDPVVPELSVDRPETTRGAEALRSHAPAARLAASITVLAAHPPVDPAETAVLTWRALPHLVVQVSPTSAVVGPLVLPGRTSCLACTHRHRSDRDPAWPALWQAARRAARPAPALVVQAAATLAAREVLVLVDNLDRPVTLDGTLEWTLRDLAPRRRSWTPHPECGCRPA</sequence>
<dbReference type="AlphaFoldDB" id="A0A939C1M2"/>
<dbReference type="Proteomes" id="UP000663792">
    <property type="component" value="Unassembled WGS sequence"/>
</dbReference>
<keyword evidence="2" id="KW-1185">Reference proteome</keyword>
<gene>
    <name evidence="1" type="ORF">JL106_08435</name>
</gene>
<dbReference type="EMBL" id="JAERWK010000010">
    <property type="protein sequence ID" value="MBM9467304.1"/>
    <property type="molecule type" value="Genomic_DNA"/>
</dbReference>
<accession>A0A939C1M2</accession>
<protein>
    <recommendedName>
        <fullName evidence="3">TOMM leader peptide-binding protein</fullName>
    </recommendedName>
</protein>
<comment type="caution">
    <text evidence="1">The sequence shown here is derived from an EMBL/GenBank/DDBJ whole genome shotgun (WGS) entry which is preliminary data.</text>
</comment>
<name>A0A939C1M2_9ACTN</name>
<dbReference type="RefSeq" id="WP_205260258.1">
    <property type="nucleotide sequence ID" value="NZ_JAERWK010000010.1"/>
</dbReference>
<reference evidence="1" key="1">
    <citation type="submission" date="2021-01" db="EMBL/GenBank/DDBJ databases">
        <title>YIM 132084 draft genome.</title>
        <authorList>
            <person name="An D."/>
        </authorList>
    </citation>
    <scope>NUCLEOTIDE SEQUENCE</scope>
    <source>
        <strain evidence="1">YIM 132084</strain>
    </source>
</reference>
<proteinExistence type="predicted"/>